<feature type="transmembrane region" description="Helical" evidence="8">
    <location>
        <begin position="523"/>
        <end position="544"/>
    </location>
</feature>
<dbReference type="InterPro" id="IPR027417">
    <property type="entry name" value="P-loop_NTPase"/>
</dbReference>
<dbReference type="GO" id="GO:0016020">
    <property type="term" value="C:membrane"/>
    <property type="evidence" value="ECO:0007669"/>
    <property type="project" value="UniProtKB-SubCell"/>
</dbReference>
<feature type="domain" description="ABC transporter" evidence="9">
    <location>
        <begin position="748"/>
        <end position="990"/>
    </location>
</feature>
<keyword evidence="7 8" id="KW-0472">Membrane</keyword>
<feature type="transmembrane region" description="Helical" evidence="8">
    <location>
        <begin position="1181"/>
        <end position="1206"/>
    </location>
</feature>
<dbReference type="SMART" id="SM00382">
    <property type="entry name" value="AAA"/>
    <property type="match status" value="2"/>
</dbReference>
<feature type="transmembrane region" description="Helical" evidence="8">
    <location>
        <begin position="375"/>
        <end position="397"/>
    </location>
</feature>
<dbReference type="SUPFAM" id="SSF52540">
    <property type="entry name" value="P-loop containing nucleoside triphosphate hydrolases"/>
    <property type="match status" value="2"/>
</dbReference>
<keyword evidence="12" id="KW-1185">Reference proteome</keyword>
<name>A0A409WJM7_PSICY</name>
<dbReference type="SUPFAM" id="SSF90123">
    <property type="entry name" value="ABC transporter transmembrane region"/>
    <property type="match status" value="2"/>
</dbReference>
<evidence type="ECO:0000256" key="8">
    <source>
        <dbReference type="SAM" id="Phobius"/>
    </source>
</evidence>
<dbReference type="GO" id="GO:0005524">
    <property type="term" value="F:ATP binding"/>
    <property type="evidence" value="ECO:0007669"/>
    <property type="project" value="UniProtKB-KW"/>
</dbReference>
<proteinExistence type="predicted"/>
<feature type="transmembrane region" description="Helical" evidence="8">
    <location>
        <begin position="550"/>
        <end position="570"/>
    </location>
</feature>
<evidence type="ECO:0000256" key="4">
    <source>
        <dbReference type="ARBA" id="ARBA00022741"/>
    </source>
</evidence>
<feature type="domain" description="ABC transmembrane type-1" evidence="10">
    <location>
        <begin position="501"/>
        <end position="710"/>
    </location>
</feature>
<feature type="transmembrane region" description="Helical" evidence="8">
    <location>
        <begin position="180"/>
        <end position="198"/>
    </location>
</feature>
<dbReference type="InterPro" id="IPR003439">
    <property type="entry name" value="ABC_transporter-like_ATP-bd"/>
</dbReference>
<dbReference type="InParanoid" id="A0A409WJM7"/>
<feature type="transmembrane region" description="Helical" evidence="8">
    <location>
        <begin position="335"/>
        <end position="355"/>
    </location>
</feature>
<accession>A0A409WJM7</accession>
<feature type="transmembrane region" description="Helical" evidence="8">
    <location>
        <begin position="12"/>
        <end position="30"/>
    </location>
</feature>
<gene>
    <name evidence="11" type="ORF">CVT25_010731</name>
</gene>
<evidence type="ECO:0000256" key="6">
    <source>
        <dbReference type="ARBA" id="ARBA00022989"/>
    </source>
</evidence>
<dbReference type="InterPro" id="IPR011527">
    <property type="entry name" value="ABC1_TM_dom"/>
</dbReference>
<feature type="transmembrane region" description="Helical" evidence="8">
    <location>
        <begin position="68"/>
        <end position="90"/>
    </location>
</feature>
<comment type="caution">
    <text evidence="11">The sequence shown here is derived from an EMBL/GenBank/DDBJ whole genome shotgun (WGS) entry which is preliminary data.</text>
</comment>
<dbReference type="Proteomes" id="UP000283269">
    <property type="component" value="Unassembled WGS sequence"/>
</dbReference>
<feature type="domain" description="ABC transmembrane type-1" evidence="10">
    <location>
        <begin position="1066"/>
        <end position="1352"/>
    </location>
</feature>
<keyword evidence="3 8" id="KW-0812">Transmembrane</keyword>
<dbReference type="FunFam" id="3.40.50.300:FF:000163">
    <property type="entry name" value="Multidrug resistance-associated protein member 4"/>
    <property type="match status" value="1"/>
</dbReference>
<evidence type="ECO:0000256" key="5">
    <source>
        <dbReference type="ARBA" id="ARBA00022840"/>
    </source>
</evidence>
<dbReference type="CDD" id="cd03244">
    <property type="entry name" value="ABCC_MRP_domain2"/>
    <property type="match status" value="1"/>
</dbReference>
<dbReference type="PANTHER" id="PTHR24223:SF356">
    <property type="entry name" value="ATP-BINDING CASSETTE TRANSPORTER ABC4"/>
    <property type="match status" value="1"/>
</dbReference>
<reference evidence="11 12" key="1">
    <citation type="journal article" date="2018" name="Evol. Lett.">
        <title>Horizontal gene cluster transfer increased hallucinogenic mushroom diversity.</title>
        <authorList>
            <person name="Reynolds H.T."/>
            <person name="Vijayakumar V."/>
            <person name="Gluck-Thaler E."/>
            <person name="Korotkin H.B."/>
            <person name="Matheny P.B."/>
            <person name="Slot J.C."/>
        </authorList>
    </citation>
    <scope>NUCLEOTIDE SEQUENCE [LARGE SCALE GENOMIC DNA]</scope>
    <source>
        <strain evidence="11 12">2631</strain>
    </source>
</reference>
<dbReference type="GO" id="GO:0140359">
    <property type="term" value="F:ABC-type transporter activity"/>
    <property type="evidence" value="ECO:0007669"/>
    <property type="project" value="InterPro"/>
</dbReference>
<evidence type="ECO:0000256" key="1">
    <source>
        <dbReference type="ARBA" id="ARBA00004141"/>
    </source>
</evidence>
<dbReference type="PROSITE" id="PS50929">
    <property type="entry name" value="ABC_TM1F"/>
    <property type="match status" value="2"/>
</dbReference>
<evidence type="ECO:0000256" key="3">
    <source>
        <dbReference type="ARBA" id="ARBA00022692"/>
    </source>
</evidence>
<dbReference type="InterPro" id="IPR050173">
    <property type="entry name" value="ABC_transporter_C-like"/>
</dbReference>
<evidence type="ECO:0008006" key="13">
    <source>
        <dbReference type="Google" id="ProtNLM"/>
    </source>
</evidence>
<organism evidence="11 12">
    <name type="scientific">Psilocybe cyanescens</name>
    <dbReference type="NCBI Taxonomy" id="93625"/>
    <lineage>
        <taxon>Eukaryota</taxon>
        <taxon>Fungi</taxon>
        <taxon>Dikarya</taxon>
        <taxon>Basidiomycota</taxon>
        <taxon>Agaricomycotina</taxon>
        <taxon>Agaricomycetes</taxon>
        <taxon>Agaricomycetidae</taxon>
        <taxon>Agaricales</taxon>
        <taxon>Agaricineae</taxon>
        <taxon>Strophariaceae</taxon>
        <taxon>Psilocybe</taxon>
    </lineage>
</organism>
<keyword evidence="5" id="KW-0067">ATP-binding</keyword>
<dbReference type="FunCoup" id="A0A409WJM7">
    <property type="interactions" value="37"/>
</dbReference>
<evidence type="ECO:0000256" key="7">
    <source>
        <dbReference type="ARBA" id="ARBA00023136"/>
    </source>
</evidence>
<feature type="transmembrane region" description="Helical" evidence="8">
    <location>
        <begin position="650"/>
        <end position="671"/>
    </location>
</feature>
<comment type="subcellular location">
    <subcellularLocation>
        <location evidence="1">Membrane</location>
        <topology evidence="1">Multi-pass membrane protein</topology>
    </subcellularLocation>
</comment>
<dbReference type="Pfam" id="PF00664">
    <property type="entry name" value="ABC_membrane"/>
    <property type="match status" value="2"/>
</dbReference>
<dbReference type="InterPro" id="IPR036640">
    <property type="entry name" value="ABC1_TM_sf"/>
</dbReference>
<dbReference type="STRING" id="93625.A0A409WJM7"/>
<protein>
    <recommendedName>
        <fullName evidence="13">P-loop containing nucleoside triphosphate hydrolase protein</fullName>
    </recommendedName>
</protein>
<dbReference type="CDD" id="cd18596">
    <property type="entry name" value="ABC_6TM_VMR1_D1_like"/>
    <property type="match status" value="1"/>
</dbReference>
<evidence type="ECO:0000259" key="9">
    <source>
        <dbReference type="PROSITE" id="PS50893"/>
    </source>
</evidence>
<dbReference type="Gene3D" id="1.20.1560.10">
    <property type="entry name" value="ABC transporter type 1, transmembrane domain"/>
    <property type="match status" value="2"/>
</dbReference>
<keyword evidence="2" id="KW-0813">Transport</keyword>
<dbReference type="Gene3D" id="3.40.50.300">
    <property type="entry name" value="P-loop containing nucleotide triphosphate hydrolases"/>
    <property type="match status" value="2"/>
</dbReference>
<feature type="transmembrane region" description="Helical" evidence="8">
    <location>
        <begin position="1227"/>
        <end position="1245"/>
    </location>
</feature>
<keyword evidence="6 8" id="KW-1133">Transmembrane helix</keyword>
<dbReference type="Pfam" id="PF00005">
    <property type="entry name" value="ABC_tran"/>
    <property type="match status" value="2"/>
</dbReference>
<feature type="transmembrane region" description="Helical" evidence="8">
    <location>
        <begin position="102"/>
        <end position="122"/>
    </location>
</feature>
<evidence type="ECO:0000313" key="12">
    <source>
        <dbReference type="Proteomes" id="UP000283269"/>
    </source>
</evidence>
<evidence type="ECO:0000256" key="2">
    <source>
        <dbReference type="ARBA" id="ARBA00022448"/>
    </source>
</evidence>
<dbReference type="PROSITE" id="PS50893">
    <property type="entry name" value="ABC_TRANSPORTER_2"/>
    <property type="match status" value="2"/>
</dbReference>
<dbReference type="EMBL" id="NHYD01003408">
    <property type="protein sequence ID" value="PPQ78728.1"/>
    <property type="molecule type" value="Genomic_DNA"/>
</dbReference>
<sequence length="1650" mass="183747">MIHSTLNDSRALPFLLALVFIFIQVLHALLSSSRRVIATENFTSYSISSLTFRWPIRARIHALGGKTIFMYLLARLVGCLVLLAMSVRSLHASHQQHTPFNSLLLSLSPEMCMVLTFVTVVAPHATCPQVLFFHIGQYIPSSQQVEYFGDEVQCVYVARDVWPLVTFSEHPRDLSEGQLLWFKVATLTITAVLIPLFIPRRYIPVDPKAIIHPLFVYLGSDNYFQNPMSVPNDEQTCSIFSRCVYTYLDPVISLGYRVSHLQFDQLPPLPDSDECKNLINIAFPVCLHVDVGDFLADSRLKHLDVYQGAKRRHLFFGLMRVLLNCRSKALSGLEYAIISLCITLMGLFEFLFPLAINRLLTYLETGGENAFVQPWFWIVCIFCGPFFRTLCFQNYIFVATTMFARTEGVLTQLVFEHSLRIRVKAEFSSLKDESNRPDNGTAIKTFTITETPTIEDVNEAVDESTAGVSRTTLESTLCDQTNTKGNTASVEDKKEERDDVNMLGKINNLITTDLSNILEAREFIVLLVYVPLQIVLSVTFLYQILGWSAFIGIGVAIMLFPVPGYIAKLIQDIQKALMQKKDARIQDVTEGEVQQRRRWFNTDEHFSAVSVMRMIKLFGWETKMSNRIKERRDDELASLWRLKLEATNTVMGNVSSYIIPIITMLVTYGIYTAIMKGQLTPSKIFSSITVFNILRTQLRKISYEITAAAQGKVSLDRMDDFLKKTELLDSFNFNAPSLVPESSEKTDIGFNDATFSWSLPSNDGSLTPSSRSFKLRIPNELLFKKNCINLIIGTTGSGKTSMLMALLGEMHFLPSGPSSWFSLPREGGIAYAAQESWVLNDTIRENILFGSAYDEQRYRKVIRQCALDKDLELFEAGDATEVGEKGLTLSLVNKQARVTLARAVYSQAKILLLDDVLAALDVHTSTWIVNQCLRGDLIENRTVLLVTHNVALAAPIAHFIVSLSPDGSVQTQDTELDKAIAHDSNLARQEVDSEVIEIAEQEVTSLAKKKDSGVDGRLIVKEEIAEGHVTWKSIKLFLSGLGGNHPFLFFALWTSGIMLTDWLWTFQVWFLGYWGSQYENHAPSEVSVSFYLTAYCLLQLTGTTIYNTSYMHFVYGTMRASRVINASLVDSVLSSTLRWLDETPTGRIIARCTHDIGAVDGLIPFTFRDVNEVAISMTTKIGVIVLFTPVFLLPAIGVAASGFYLGNMYLKAQMSAKREKRQVMFHYSKHLGVVINAILAVLSNARSPLLAHFSAAMSGLVSIRAYSAQGLFKTEFMKRIDHYVRVSRVSVSLNRWIGVRIDLLGEVFTVSLAAYLFYGQPVGAANTGVSLSLAAELCALILISVRAFNEFEVQANSLERIQGFLDIEHEPQPTEEGKPPASWPTSGDLRVECLSARYSQTGPKVLHDLSFHIESGQRIGIVGRTGSGKSSLTLALLRCIFTAGTVYYDGVPTNKINLDILRSNITIIPQSPELLSGTLRRNLDPFEQHGDATLNDALRAAGLFSLQEELGEAHLTLDSNIASAGGNLSVGQKQILALARAMVRGSKILILDEATSAIGIIPHFTKSYYTTDSVIQTTLRHQLPSDVTIITVAHRLQTIMDADKVVEFDSPVSLLGNEGGMLRALVDGSGDRATLYTMAEGKTLNSSHRH</sequence>
<feature type="domain" description="ABC transporter" evidence="9">
    <location>
        <begin position="1389"/>
        <end position="1635"/>
    </location>
</feature>
<dbReference type="OrthoDB" id="6500128at2759"/>
<dbReference type="CDD" id="cd03250">
    <property type="entry name" value="ABCC_MRP_domain1"/>
    <property type="match status" value="1"/>
</dbReference>
<evidence type="ECO:0000313" key="11">
    <source>
        <dbReference type="EMBL" id="PPQ78728.1"/>
    </source>
</evidence>
<dbReference type="PANTHER" id="PTHR24223">
    <property type="entry name" value="ATP-BINDING CASSETTE SUB-FAMILY C"/>
    <property type="match status" value="1"/>
</dbReference>
<dbReference type="GO" id="GO:0016887">
    <property type="term" value="F:ATP hydrolysis activity"/>
    <property type="evidence" value="ECO:0007669"/>
    <property type="project" value="InterPro"/>
</dbReference>
<dbReference type="InterPro" id="IPR003593">
    <property type="entry name" value="AAA+_ATPase"/>
</dbReference>
<evidence type="ECO:0000259" key="10">
    <source>
        <dbReference type="PROSITE" id="PS50929"/>
    </source>
</evidence>
<dbReference type="CDD" id="cd18604">
    <property type="entry name" value="ABC_6TM_VMR1_D2_like"/>
    <property type="match status" value="1"/>
</dbReference>
<keyword evidence="4" id="KW-0547">Nucleotide-binding</keyword>